<accession>A0A0K1EEL2</accession>
<dbReference type="KEGG" id="ccro:CMC5_084830"/>
<reference evidence="2 3" key="1">
    <citation type="submission" date="2015-07" db="EMBL/GenBank/DDBJ databases">
        <title>Genome analysis of myxobacterium Chondromyces crocatus Cm c5 reveals a high potential for natural compound synthesis and the genetic basis for the loss of fruiting body formation.</title>
        <authorList>
            <person name="Zaburannyi N."/>
            <person name="Bunk B."/>
            <person name="Maier J."/>
            <person name="Overmann J."/>
            <person name="Mueller R."/>
        </authorList>
    </citation>
    <scope>NUCLEOTIDE SEQUENCE [LARGE SCALE GENOMIC DNA]</scope>
    <source>
        <strain evidence="2 3">Cm c5</strain>
    </source>
</reference>
<evidence type="ECO:0000313" key="3">
    <source>
        <dbReference type="Proteomes" id="UP000067626"/>
    </source>
</evidence>
<keyword evidence="3" id="KW-1185">Reference proteome</keyword>
<dbReference type="AlphaFoldDB" id="A0A0K1EEL2"/>
<gene>
    <name evidence="2" type="ORF">CMC5_084830</name>
</gene>
<proteinExistence type="predicted"/>
<dbReference type="Proteomes" id="UP000067626">
    <property type="component" value="Chromosome"/>
</dbReference>
<dbReference type="EMBL" id="CP012159">
    <property type="protein sequence ID" value="AKT39294.1"/>
    <property type="molecule type" value="Genomic_DNA"/>
</dbReference>
<name>A0A0K1EEL2_CHOCO</name>
<protein>
    <submittedName>
        <fullName evidence="2">Uncharacterized protein</fullName>
    </submittedName>
</protein>
<evidence type="ECO:0000313" key="2">
    <source>
        <dbReference type="EMBL" id="AKT39294.1"/>
    </source>
</evidence>
<feature type="region of interest" description="Disordered" evidence="1">
    <location>
        <begin position="134"/>
        <end position="176"/>
    </location>
</feature>
<organism evidence="2 3">
    <name type="scientific">Chondromyces crocatus</name>
    <dbReference type="NCBI Taxonomy" id="52"/>
    <lineage>
        <taxon>Bacteria</taxon>
        <taxon>Pseudomonadati</taxon>
        <taxon>Myxococcota</taxon>
        <taxon>Polyangia</taxon>
        <taxon>Polyangiales</taxon>
        <taxon>Polyangiaceae</taxon>
        <taxon>Chondromyces</taxon>
    </lineage>
</organism>
<sequence length="366" mass="38692">MRHDSPICRVDPGGCWAVSRHEEAAAVVAAPVRFSSRGVSLAERLADGLKGGEKVDSGWESWRAEVGSGRAQLRQEDVLLARGRDRARPEVDALLELASEDQMPSREGDRHEVLIPRPTEAAAAVVLPRRGQFEHEDVRSPGAAHDAPTEVGQTREGAGDEDMANGGHGHPDPRRGGVVIIESLAPDVIAMAIELGDEDIAVPAGAERSTTEIDGPLESPDENHITLSIGGHPGDGLHCSITNTVTPDVTTRSIELHEVDVVSACAHESAAPEVDGTLEHTGHEHIPGAIDVDEGKIHHASVEIAAAPHMHTSGIQLGDEDARRGAAAPWQGRPAKIERLLIPTAHVNVPLGVDPKVAGYFLAGRG</sequence>
<evidence type="ECO:0000256" key="1">
    <source>
        <dbReference type="SAM" id="MobiDB-lite"/>
    </source>
</evidence>